<dbReference type="AlphaFoldDB" id="A0A0P7C513"/>
<protein>
    <submittedName>
        <fullName evidence="1">GTP cyclohydrolase I</fullName>
    </submittedName>
</protein>
<dbReference type="STRING" id="1605367.AFM12_04365"/>
<proteinExistence type="predicted"/>
<gene>
    <name evidence="1" type="ORF">AFM12_04365</name>
</gene>
<keyword evidence="2" id="KW-1185">Reference proteome</keyword>
<dbReference type="Proteomes" id="UP000050454">
    <property type="component" value="Unassembled WGS sequence"/>
</dbReference>
<name>A0A0P7C513_9BACT</name>
<keyword evidence="1" id="KW-0378">Hydrolase</keyword>
<dbReference type="InterPro" id="IPR045493">
    <property type="entry name" value="DUF6435"/>
</dbReference>
<accession>A0A0P7C513</accession>
<dbReference type="NCBIfam" id="NF033487">
    <property type="entry name" value="Lacal_2735_fam"/>
    <property type="match status" value="1"/>
</dbReference>
<organism evidence="1 2">
    <name type="scientific">Jiulongibacter sediminis</name>
    <dbReference type="NCBI Taxonomy" id="1605367"/>
    <lineage>
        <taxon>Bacteria</taxon>
        <taxon>Pseudomonadati</taxon>
        <taxon>Bacteroidota</taxon>
        <taxon>Cytophagia</taxon>
        <taxon>Cytophagales</taxon>
        <taxon>Leadbetterellaceae</taxon>
        <taxon>Jiulongibacter</taxon>
    </lineage>
</organism>
<evidence type="ECO:0000313" key="2">
    <source>
        <dbReference type="Proteomes" id="UP000050454"/>
    </source>
</evidence>
<comment type="caution">
    <text evidence="1">The sequence shown here is derived from an EMBL/GenBank/DDBJ whole genome shotgun (WGS) entry which is preliminary data.</text>
</comment>
<dbReference type="GO" id="GO:0016787">
    <property type="term" value="F:hydrolase activity"/>
    <property type="evidence" value="ECO:0007669"/>
    <property type="project" value="UniProtKB-KW"/>
</dbReference>
<dbReference type="Pfam" id="PF20027">
    <property type="entry name" value="DUF6435"/>
    <property type="match status" value="1"/>
</dbReference>
<reference evidence="1 2" key="1">
    <citation type="submission" date="2015-07" db="EMBL/GenBank/DDBJ databases">
        <title>The draft genome sequence of Leadbetterella sp. JN14-9.</title>
        <authorList>
            <person name="Liu Y."/>
            <person name="Du J."/>
            <person name="Shao Z."/>
        </authorList>
    </citation>
    <scope>NUCLEOTIDE SEQUENCE [LARGE SCALE GENOMIC DNA]</scope>
    <source>
        <strain evidence="1 2">JN14-9</strain>
    </source>
</reference>
<evidence type="ECO:0000313" key="1">
    <source>
        <dbReference type="EMBL" id="KPM49814.1"/>
    </source>
</evidence>
<dbReference type="EMBL" id="LGTQ01000005">
    <property type="protein sequence ID" value="KPM49814.1"/>
    <property type="molecule type" value="Genomic_DNA"/>
</dbReference>
<dbReference type="RefSeq" id="WP_055144262.1">
    <property type="nucleotide sequence ID" value="NZ_CAKZPM010000011.1"/>
</dbReference>
<sequence length="51" mass="6099">MFNLFKSKKEKLQLKHRKLLEQAFQMSRIDRSKSDQLHAEAGKVLEEIEKL</sequence>